<dbReference type="FunFam" id="3.20.10.10:FF:000002">
    <property type="entry name" value="D-alanine aminotransferase"/>
    <property type="match status" value="1"/>
</dbReference>
<comment type="cofactor">
    <cofactor evidence="1">
        <name>pyridoxal 5'-phosphate</name>
        <dbReference type="ChEBI" id="CHEBI:597326"/>
    </cofactor>
</comment>
<evidence type="ECO:0000256" key="1">
    <source>
        <dbReference type="ARBA" id="ARBA00001933"/>
    </source>
</evidence>
<dbReference type="PANTHER" id="PTHR42743:SF22">
    <property type="entry name" value="D-AMINO-ACID TRANSAMINASE, CHLOROPLASTIC"/>
    <property type="match status" value="1"/>
</dbReference>
<dbReference type="KEGG" id="bpg:Bathy07g00860"/>
<dbReference type="EMBL" id="FO082272">
    <property type="protein sequence ID" value="CCO66229.1"/>
    <property type="molecule type" value="Genomic_DNA"/>
</dbReference>
<name>K8FHW5_9CHLO</name>
<dbReference type="STRING" id="41875.K8FHW5"/>
<dbReference type="GO" id="GO:0003824">
    <property type="term" value="F:catalytic activity"/>
    <property type="evidence" value="ECO:0007669"/>
    <property type="project" value="InterPro"/>
</dbReference>
<dbReference type="SUPFAM" id="SSF56752">
    <property type="entry name" value="D-aminoacid aminotransferase-like PLP-dependent enzymes"/>
    <property type="match status" value="1"/>
</dbReference>
<dbReference type="InterPro" id="IPR001544">
    <property type="entry name" value="Aminotrans_IV"/>
</dbReference>
<dbReference type="GeneID" id="19014576"/>
<evidence type="ECO:0000256" key="2">
    <source>
        <dbReference type="ARBA" id="ARBA00009320"/>
    </source>
</evidence>
<dbReference type="Gene3D" id="3.30.470.10">
    <property type="match status" value="1"/>
</dbReference>
<dbReference type="GO" id="GO:0046394">
    <property type="term" value="P:carboxylic acid biosynthetic process"/>
    <property type="evidence" value="ECO:0007669"/>
    <property type="project" value="UniProtKB-ARBA"/>
</dbReference>
<dbReference type="PANTHER" id="PTHR42743">
    <property type="entry name" value="AMINO-ACID AMINOTRANSFERASE"/>
    <property type="match status" value="1"/>
</dbReference>
<accession>K8FHW5</accession>
<gene>
    <name evidence="4" type="ORF">Bathy07g00860</name>
</gene>
<evidence type="ECO:0000256" key="3">
    <source>
        <dbReference type="ARBA" id="ARBA00022898"/>
    </source>
</evidence>
<proteinExistence type="inferred from homology"/>
<keyword evidence="3" id="KW-0663">Pyridoxal phosphate</keyword>
<dbReference type="Pfam" id="PF01063">
    <property type="entry name" value="Aminotran_4"/>
    <property type="match status" value="1"/>
</dbReference>
<keyword evidence="5" id="KW-1185">Reference proteome</keyword>
<organism evidence="4 5">
    <name type="scientific">Bathycoccus prasinos</name>
    <dbReference type="NCBI Taxonomy" id="41875"/>
    <lineage>
        <taxon>Eukaryota</taxon>
        <taxon>Viridiplantae</taxon>
        <taxon>Chlorophyta</taxon>
        <taxon>Mamiellophyceae</taxon>
        <taxon>Mamiellales</taxon>
        <taxon>Bathycoccaceae</taxon>
        <taxon>Bathycoccus</taxon>
    </lineage>
</organism>
<evidence type="ECO:0000313" key="4">
    <source>
        <dbReference type="EMBL" id="CCO66229.1"/>
    </source>
</evidence>
<dbReference type="Gene3D" id="3.20.10.10">
    <property type="entry name" value="D-amino Acid Aminotransferase, subunit A, domain 2"/>
    <property type="match status" value="1"/>
</dbReference>
<sequence length="383" mass="43477">MFVAEKMMMMTRTRTTTTVFTNSRSKRSERIIIKRLRFRRRAKVEEDKEEVFDEIPVLSGERFLQLHREKSTPDDDDENCLQLAMYSSHVRAITTDSESFVMKVDDHGFHRGHAVFDTVSIDAETRTFQDLDYHLDRLKTSAEMAFLTFPKGLESLDSLARIVKETVSAAFEEKERRQRGRSPSSSDCCSSMMQARFYLTAGVGGFSLSAKECAEGSNFYCVVIERTKAETTKALRARTTPIAVKNKPFSNIKSTNYLQNCMITTDAEMHGADVGIWVANDGKVLEGPSANVAFVDDRGIFIAPKVDDVLDGVTMRRCFEFVEKGLLADVGVVECERRDCSFRELVLERRAKECMMIGSVVQCVPIEKWDDVDIGRDEGCERY</sequence>
<dbReference type="InterPro" id="IPR043132">
    <property type="entry name" value="BCAT-like_C"/>
</dbReference>
<dbReference type="RefSeq" id="XP_007512141.1">
    <property type="nucleotide sequence ID" value="XM_007512079.1"/>
</dbReference>
<dbReference type="InterPro" id="IPR036038">
    <property type="entry name" value="Aminotransferase-like"/>
</dbReference>
<dbReference type="OrthoDB" id="25921at2759"/>
<dbReference type="GO" id="GO:0008652">
    <property type="term" value="P:amino acid biosynthetic process"/>
    <property type="evidence" value="ECO:0007669"/>
    <property type="project" value="UniProtKB-ARBA"/>
</dbReference>
<comment type="similarity">
    <text evidence="2">Belongs to the class-IV pyridoxal-phosphate-dependent aminotransferase family.</text>
</comment>
<dbReference type="eggNOG" id="KOG0975">
    <property type="taxonomic scope" value="Eukaryota"/>
</dbReference>
<dbReference type="InterPro" id="IPR043131">
    <property type="entry name" value="BCAT-like_N"/>
</dbReference>
<dbReference type="InterPro" id="IPR050571">
    <property type="entry name" value="Class-IV_PLP-Dep_Aminotrnsfr"/>
</dbReference>
<evidence type="ECO:0008006" key="6">
    <source>
        <dbReference type="Google" id="ProtNLM"/>
    </source>
</evidence>
<dbReference type="Proteomes" id="UP000198341">
    <property type="component" value="Chromosome 7"/>
</dbReference>
<reference evidence="4 5" key="1">
    <citation type="submission" date="2011-10" db="EMBL/GenBank/DDBJ databases">
        <authorList>
            <person name="Genoscope - CEA"/>
        </authorList>
    </citation>
    <scope>NUCLEOTIDE SEQUENCE [LARGE SCALE GENOMIC DNA]</scope>
    <source>
        <strain evidence="4 5">RCC 1105</strain>
    </source>
</reference>
<protein>
    <recommendedName>
        <fullName evidence="6">Branched-chain amino acid aminotransferase</fullName>
    </recommendedName>
</protein>
<dbReference type="AlphaFoldDB" id="K8FHW5"/>
<evidence type="ECO:0000313" key="5">
    <source>
        <dbReference type="Proteomes" id="UP000198341"/>
    </source>
</evidence>